<name>A0A841GSH7_9GAMM</name>
<keyword evidence="1" id="KW-0812">Transmembrane</keyword>
<evidence type="ECO:0000313" key="3">
    <source>
        <dbReference type="EMBL" id="MBB6056753.1"/>
    </source>
</evidence>
<dbReference type="InterPro" id="IPR003399">
    <property type="entry name" value="Mce/MlaD"/>
</dbReference>
<keyword evidence="1" id="KW-1133">Transmembrane helix</keyword>
<dbReference type="InterPro" id="IPR030970">
    <property type="entry name" value="ABC_MlaD"/>
</dbReference>
<protein>
    <submittedName>
        <fullName evidence="3">Phospholipid/cholesterol/gamma-HCH transport system substrate-binding protein</fullName>
    </submittedName>
</protein>
<reference evidence="3 4" key="1">
    <citation type="submission" date="2020-08" db="EMBL/GenBank/DDBJ databases">
        <title>Genomic Encyclopedia of Type Strains, Phase IV (KMG-IV): sequencing the most valuable type-strain genomes for metagenomic binning, comparative biology and taxonomic classification.</title>
        <authorList>
            <person name="Goeker M."/>
        </authorList>
    </citation>
    <scope>NUCLEOTIDE SEQUENCE [LARGE SCALE GENOMIC DNA]</scope>
    <source>
        <strain evidence="3 4">DSM 22975</strain>
    </source>
</reference>
<accession>A0A841GSH7</accession>
<dbReference type="AlphaFoldDB" id="A0A841GSH7"/>
<dbReference type="EMBL" id="JACHGR010000009">
    <property type="protein sequence ID" value="MBB6056753.1"/>
    <property type="molecule type" value="Genomic_DNA"/>
</dbReference>
<evidence type="ECO:0000259" key="2">
    <source>
        <dbReference type="Pfam" id="PF02470"/>
    </source>
</evidence>
<proteinExistence type="predicted"/>
<evidence type="ECO:0000313" key="4">
    <source>
        <dbReference type="Proteomes" id="UP000585721"/>
    </source>
</evidence>
<comment type="caution">
    <text evidence="3">The sequence shown here is derived from an EMBL/GenBank/DDBJ whole genome shotgun (WGS) entry which is preliminary data.</text>
</comment>
<dbReference type="NCBIfam" id="TIGR04430">
    <property type="entry name" value="OM_asym_MlaD"/>
    <property type="match status" value="1"/>
</dbReference>
<dbReference type="Pfam" id="PF02470">
    <property type="entry name" value="MlaD"/>
    <property type="match status" value="1"/>
</dbReference>
<dbReference type="PANTHER" id="PTHR33371">
    <property type="entry name" value="INTERMEMBRANE PHOSPHOLIPID TRANSPORT SYSTEM BINDING PROTEIN MLAD-RELATED"/>
    <property type="match status" value="1"/>
</dbReference>
<dbReference type="RefSeq" id="WP_188027465.1">
    <property type="nucleotide sequence ID" value="NZ_JACHGR010000009.1"/>
</dbReference>
<feature type="transmembrane region" description="Helical" evidence="1">
    <location>
        <begin position="6"/>
        <end position="26"/>
    </location>
</feature>
<dbReference type="GO" id="GO:0005543">
    <property type="term" value="F:phospholipid binding"/>
    <property type="evidence" value="ECO:0007669"/>
    <property type="project" value="TreeGrafter"/>
</dbReference>
<dbReference type="Proteomes" id="UP000585721">
    <property type="component" value="Unassembled WGS sequence"/>
</dbReference>
<keyword evidence="1" id="KW-0472">Membrane</keyword>
<gene>
    <name evidence="3" type="ORF">HNR75_002692</name>
</gene>
<keyword evidence="4" id="KW-1185">Reference proteome</keyword>
<sequence length="171" mass="18073">MKFSKIEFLVGCFMLAGIFAGIMLALKVAGLSFGSQGDTYALYASFDNIGGLKIRSPVKIGGVVIGRVSDVSIDAKTFTPKVEMQIDSRYNELSDTSTAAILTSGLLGEQYIGITPGFSDEDMGTETLKNGDSISDTKSALVLEDLIGKFVYGQANGKSDNQTSAATETNN</sequence>
<dbReference type="PANTHER" id="PTHR33371:SF4">
    <property type="entry name" value="INTERMEMBRANE PHOSPHOLIPID TRANSPORT SYSTEM BINDING PROTEIN MLAD"/>
    <property type="match status" value="1"/>
</dbReference>
<feature type="domain" description="Mce/MlaD" evidence="2">
    <location>
        <begin position="39"/>
        <end position="117"/>
    </location>
</feature>
<dbReference type="InterPro" id="IPR052336">
    <property type="entry name" value="MlaD_Phospholipid_Transporter"/>
</dbReference>
<evidence type="ECO:0000256" key="1">
    <source>
        <dbReference type="SAM" id="Phobius"/>
    </source>
</evidence>
<organism evidence="3 4">
    <name type="scientific">Tolumonas osonensis</name>
    <dbReference type="NCBI Taxonomy" id="675874"/>
    <lineage>
        <taxon>Bacteria</taxon>
        <taxon>Pseudomonadati</taxon>
        <taxon>Pseudomonadota</taxon>
        <taxon>Gammaproteobacteria</taxon>
        <taxon>Aeromonadales</taxon>
        <taxon>Aeromonadaceae</taxon>
        <taxon>Tolumonas</taxon>
    </lineage>
</organism>
<dbReference type="GO" id="GO:0005548">
    <property type="term" value="F:phospholipid transporter activity"/>
    <property type="evidence" value="ECO:0007669"/>
    <property type="project" value="TreeGrafter"/>
</dbReference>